<dbReference type="InterPro" id="IPR036775">
    <property type="entry name" value="DNA_pol_Y-fam_lit_finger_sf"/>
</dbReference>
<dbReference type="PANTHER" id="PTHR11076">
    <property type="entry name" value="DNA REPAIR POLYMERASE UMUC / TRANSFERASE FAMILY MEMBER"/>
    <property type="match status" value="1"/>
</dbReference>
<evidence type="ECO:0000259" key="2">
    <source>
        <dbReference type="PROSITE" id="PS50173"/>
    </source>
</evidence>
<dbReference type="Gene3D" id="1.10.150.20">
    <property type="entry name" value="5' to 3' exonuclease, C-terminal subdomain"/>
    <property type="match status" value="1"/>
</dbReference>
<evidence type="ECO:0000256" key="1">
    <source>
        <dbReference type="ARBA" id="ARBA00010945"/>
    </source>
</evidence>
<dbReference type="Pfam" id="PF00817">
    <property type="entry name" value="IMS"/>
    <property type="match status" value="1"/>
</dbReference>
<dbReference type="InterPro" id="IPR043128">
    <property type="entry name" value="Rev_trsase/Diguanyl_cyclase"/>
</dbReference>
<dbReference type="GO" id="GO:0042276">
    <property type="term" value="P:error-prone translesion synthesis"/>
    <property type="evidence" value="ECO:0007669"/>
    <property type="project" value="TreeGrafter"/>
</dbReference>
<evidence type="ECO:0000313" key="4">
    <source>
        <dbReference type="Proteomes" id="UP000502831"/>
    </source>
</evidence>
<proteinExistence type="inferred from homology"/>
<dbReference type="InterPro" id="IPR050116">
    <property type="entry name" value="DNA_polymerase-Y"/>
</dbReference>
<dbReference type="GO" id="GO:0005829">
    <property type="term" value="C:cytosol"/>
    <property type="evidence" value="ECO:0007669"/>
    <property type="project" value="TreeGrafter"/>
</dbReference>
<evidence type="ECO:0000313" key="3">
    <source>
        <dbReference type="EMBL" id="QNA70485.1"/>
    </source>
</evidence>
<dbReference type="GO" id="GO:0003887">
    <property type="term" value="F:DNA-directed DNA polymerase activity"/>
    <property type="evidence" value="ECO:0007669"/>
    <property type="project" value="UniProtKB-KW"/>
</dbReference>
<dbReference type="AlphaFoldDB" id="A0AA92G6H7"/>
<dbReference type="Pfam" id="PF11799">
    <property type="entry name" value="IMS_C"/>
    <property type="match status" value="1"/>
</dbReference>
<dbReference type="InterPro" id="IPR001126">
    <property type="entry name" value="UmuC"/>
</dbReference>
<geneLocation type="plasmid" evidence="3 4">
    <name>pSDCE1</name>
</geneLocation>
<dbReference type="GO" id="GO:0006281">
    <property type="term" value="P:DNA repair"/>
    <property type="evidence" value="ECO:0007669"/>
    <property type="project" value="InterPro"/>
</dbReference>
<gene>
    <name evidence="3" type="ORF">FA584_14130</name>
</gene>
<accession>A0AA92G6H7</accession>
<dbReference type="Proteomes" id="UP000502831">
    <property type="component" value="Plasmid pSDCE1"/>
</dbReference>
<reference evidence="3 4" key="1">
    <citation type="submission" date="2020-08" db="EMBL/GenBank/DDBJ databases">
        <title>Genome of Dechlorinating Sulfurospirillum strain ACSDCE.</title>
        <authorList>
            <person name="Yang Y."/>
            <person name="Huo L."/>
            <person name="Yan J."/>
        </authorList>
    </citation>
    <scope>NUCLEOTIDE SEQUENCE [LARGE SCALE GENOMIC DNA]</scope>
    <source>
        <strain evidence="3 4">ACSDCE</strain>
        <plasmid evidence="3 4">pSDCE1</plasmid>
    </source>
</reference>
<dbReference type="RefSeq" id="WP_191342123.1">
    <property type="nucleotide sequence ID" value="NZ_CP059996.1"/>
</dbReference>
<dbReference type="SUPFAM" id="SSF100879">
    <property type="entry name" value="Lesion bypass DNA polymerase (Y-family), little finger domain"/>
    <property type="match status" value="1"/>
</dbReference>
<comment type="similarity">
    <text evidence="1">Belongs to the DNA polymerase type-Y family.</text>
</comment>
<dbReference type="PANTHER" id="PTHR11076:SF33">
    <property type="entry name" value="DNA POLYMERASE KAPPA"/>
    <property type="match status" value="1"/>
</dbReference>
<dbReference type="GO" id="GO:0009432">
    <property type="term" value="P:SOS response"/>
    <property type="evidence" value="ECO:0007669"/>
    <property type="project" value="TreeGrafter"/>
</dbReference>
<dbReference type="Gene3D" id="3.30.1490.100">
    <property type="entry name" value="DNA polymerase, Y-family, little finger domain"/>
    <property type="match status" value="1"/>
</dbReference>
<protein>
    <submittedName>
        <fullName evidence="3">DNA polymerase IV</fullName>
    </submittedName>
</protein>
<name>A0AA92G6H7_9BACT</name>
<dbReference type="Gene3D" id="3.30.70.270">
    <property type="match status" value="1"/>
</dbReference>
<dbReference type="GO" id="GO:0003684">
    <property type="term" value="F:damaged DNA binding"/>
    <property type="evidence" value="ECO:0007669"/>
    <property type="project" value="InterPro"/>
</dbReference>
<dbReference type="EMBL" id="CP059996">
    <property type="protein sequence ID" value="QNA70485.1"/>
    <property type="molecule type" value="Genomic_DNA"/>
</dbReference>
<dbReference type="SUPFAM" id="SSF56672">
    <property type="entry name" value="DNA/RNA polymerases"/>
    <property type="match status" value="1"/>
</dbReference>
<sequence length="430" mass="49268">MKLHMDLDCYFVSAERTRYPFLKGRPVVVAKGSDKRIFSKEKKDTVLIEESGAFNSVLEFSNHFNPKNIVNEWKKEFKDEEGVIHGIVIAKSYEAKTYKIKTGTSLRDALVMCPGLIVLPSDHLFYQMLSFKLKAYLETKIPLLEQYSIDEFFGDVGGWVEEENTLAFIQALQQEILERFDLPISIAASKSKWIAKLATDTIKPYGTKVIEAHEVSTFTDPIKIEDFPGIGRAIERRLKSYGAETLGDAKRMQRLFESYGKTGKELYLKILGEDNEPVHPSRERKGIGISRNFAAIGEREELKRRVLILSRYLSYTISKLGLNPTTFYMKLRYQYGTKSAKSITHDRLFNEAFFIDLAQSLFDELDTHPHYKIHYIGLGASNCTGVHKRKSFSILEIEKDTKHAKLTHGLMKIRDKYGVDMIGYGRERVG</sequence>
<feature type="domain" description="UmuC" evidence="2">
    <location>
        <begin position="2"/>
        <end position="231"/>
    </location>
</feature>
<dbReference type="InterPro" id="IPR043502">
    <property type="entry name" value="DNA/RNA_pol_sf"/>
</dbReference>
<organism evidence="3 4">
    <name type="scientific">Sulfurospirillum diekertiae</name>
    <dbReference type="NCBI Taxonomy" id="1854492"/>
    <lineage>
        <taxon>Bacteria</taxon>
        <taxon>Pseudomonadati</taxon>
        <taxon>Campylobacterota</taxon>
        <taxon>Epsilonproteobacteria</taxon>
        <taxon>Campylobacterales</taxon>
        <taxon>Sulfurospirillaceae</taxon>
        <taxon>Sulfurospirillum</taxon>
    </lineage>
</organism>
<dbReference type="Gene3D" id="3.40.1170.60">
    <property type="match status" value="1"/>
</dbReference>
<keyword evidence="3" id="KW-0614">Plasmid</keyword>
<dbReference type="PROSITE" id="PS50173">
    <property type="entry name" value="UMUC"/>
    <property type="match status" value="1"/>
</dbReference>
<dbReference type="InterPro" id="IPR017961">
    <property type="entry name" value="DNA_pol_Y-fam_little_finger"/>
</dbReference>